<dbReference type="InterPro" id="IPR056951">
    <property type="entry name" value="Phage_connect_2"/>
</dbReference>
<keyword evidence="2" id="KW-1185">Reference proteome</keyword>
<accession>A0A084J9C0</accession>
<evidence type="ECO:0000313" key="2">
    <source>
        <dbReference type="Proteomes" id="UP000028542"/>
    </source>
</evidence>
<proteinExistence type="predicted"/>
<dbReference type="NCBIfam" id="TIGR01560">
    <property type="entry name" value="put_DNA_pack"/>
    <property type="match status" value="1"/>
</dbReference>
<dbReference type="RefSeq" id="WP_035134185.1">
    <property type="nucleotide sequence ID" value="NZ_JPMD01000033.1"/>
</dbReference>
<gene>
    <name evidence="1" type="ORF">IO99_13745</name>
</gene>
<dbReference type="STRING" id="318464.IO99_13745"/>
<comment type="caution">
    <text evidence="1">The sequence shown here is derived from an EMBL/GenBank/DDBJ whole genome shotgun (WGS) entry which is preliminary data.</text>
</comment>
<organism evidence="1 2">
    <name type="scientific">Clostridium sulfidigenes</name>
    <dbReference type="NCBI Taxonomy" id="318464"/>
    <lineage>
        <taxon>Bacteria</taxon>
        <taxon>Bacillati</taxon>
        <taxon>Bacillota</taxon>
        <taxon>Clostridia</taxon>
        <taxon>Eubacteriales</taxon>
        <taxon>Clostridiaceae</taxon>
        <taxon>Clostridium</taxon>
    </lineage>
</organism>
<protein>
    <submittedName>
        <fullName evidence="1">DNA-packaging protein</fullName>
    </submittedName>
</protein>
<dbReference type="Pfam" id="PF24829">
    <property type="entry name" value="Phage_connect_2"/>
    <property type="match status" value="1"/>
</dbReference>
<dbReference type="InterPro" id="IPR006450">
    <property type="entry name" value="Phage_HK97_gp6-like"/>
</dbReference>
<dbReference type="EMBL" id="JPMD01000033">
    <property type="protein sequence ID" value="KEZ85554.1"/>
    <property type="molecule type" value="Genomic_DNA"/>
</dbReference>
<dbReference type="AlphaFoldDB" id="A0A084J9C0"/>
<dbReference type="eggNOG" id="ENOG50332RV">
    <property type="taxonomic scope" value="Bacteria"/>
</dbReference>
<dbReference type="Proteomes" id="UP000028542">
    <property type="component" value="Unassembled WGS sequence"/>
</dbReference>
<name>A0A084J9C0_9CLOT</name>
<sequence>MLTKIKLALRIDSSDLDMDIQETIDAAKADLQLSGVIGEKITEADSLIFRAVKIYCKAEYSTDDKEAERYSKSYEMLKNHLCLSKEYTEEVQI</sequence>
<reference evidence="1 2" key="1">
    <citation type="submission" date="2014-07" db="EMBL/GenBank/DDBJ databases">
        <title>Draft genome of Clostridium sulfidigenes 113A isolated from sediments associated with methane hydrate from Krishna Godavari basin.</title>
        <authorList>
            <person name="Honkalas V.S."/>
            <person name="Dabir A.P."/>
            <person name="Arora P."/>
            <person name="Dhakephalkar P.K."/>
        </authorList>
    </citation>
    <scope>NUCLEOTIDE SEQUENCE [LARGE SCALE GENOMIC DNA]</scope>
    <source>
        <strain evidence="1 2">113A</strain>
    </source>
</reference>
<evidence type="ECO:0000313" key="1">
    <source>
        <dbReference type="EMBL" id="KEZ85554.1"/>
    </source>
</evidence>